<reference evidence="1" key="1">
    <citation type="submission" date="2021-01" db="EMBL/GenBank/DDBJ databases">
        <authorList>
            <consortium name="Genoscope - CEA"/>
            <person name="William W."/>
        </authorList>
    </citation>
    <scope>NUCLEOTIDE SEQUENCE</scope>
</reference>
<organism evidence="1 2">
    <name type="scientific">Paramecium pentaurelia</name>
    <dbReference type="NCBI Taxonomy" id="43138"/>
    <lineage>
        <taxon>Eukaryota</taxon>
        <taxon>Sar</taxon>
        <taxon>Alveolata</taxon>
        <taxon>Ciliophora</taxon>
        <taxon>Intramacronucleata</taxon>
        <taxon>Oligohymenophorea</taxon>
        <taxon>Peniculida</taxon>
        <taxon>Parameciidae</taxon>
        <taxon>Paramecium</taxon>
    </lineage>
</organism>
<evidence type="ECO:0000313" key="2">
    <source>
        <dbReference type="Proteomes" id="UP000689195"/>
    </source>
</evidence>
<proteinExistence type="predicted"/>
<dbReference type="EMBL" id="CAJJDO010000101">
    <property type="protein sequence ID" value="CAD8192421.1"/>
    <property type="molecule type" value="Genomic_DNA"/>
</dbReference>
<dbReference type="Proteomes" id="UP000689195">
    <property type="component" value="Unassembled WGS sequence"/>
</dbReference>
<protein>
    <submittedName>
        <fullName evidence="1">Uncharacterized protein</fullName>
    </submittedName>
</protein>
<dbReference type="AlphaFoldDB" id="A0A8S1WUL5"/>
<comment type="caution">
    <text evidence="1">The sequence shown here is derived from an EMBL/GenBank/DDBJ whole genome shotgun (WGS) entry which is preliminary data.</text>
</comment>
<gene>
    <name evidence="1" type="ORF">PPENT_87.1.T1010146</name>
</gene>
<sequence>MNLINQQKSLPNHFFYFKRESGINIHFQKKDQRSGIHINQMIF</sequence>
<keyword evidence="2" id="KW-1185">Reference proteome</keyword>
<accession>A0A8S1WUL5</accession>
<evidence type="ECO:0000313" key="1">
    <source>
        <dbReference type="EMBL" id="CAD8192421.1"/>
    </source>
</evidence>
<name>A0A8S1WUL5_9CILI</name>